<sequence length="252" mass="27828">MHLGNWLCLLATLQCLVFHCVYGDCDLKPRTSSFTPGRMIGNSFEDVSSPGITRGICALLCVKRHGHQNFRCVGTSFICPGQTCQCLLWSDVKDIDFKIPSFSFYLNGQVLGEGLSVPPFREFSLDGGLSVGQVLRISMKLMSGKTTMQFMIPPADISMLMDMRSFNGEVVRNSFLDNNYGLEEVSDLASTIAAGKELDCVIIVATDAFVVYFDSVFAFKFAHRTQDFIKMTMFKIMGEGDAGKINSLLVSV</sequence>
<evidence type="ECO:0000256" key="1">
    <source>
        <dbReference type="ARBA" id="ARBA00022734"/>
    </source>
</evidence>
<evidence type="ECO:0000256" key="3">
    <source>
        <dbReference type="SAM" id="SignalP"/>
    </source>
</evidence>
<dbReference type="SMART" id="SM00276">
    <property type="entry name" value="GLECT"/>
    <property type="match status" value="1"/>
</dbReference>
<dbReference type="AlphaFoldDB" id="A0AAV4GXE2"/>
<dbReference type="PROSITE" id="PS51304">
    <property type="entry name" value="GALECTIN"/>
    <property type="match status" value="1"/>
</dbReference>
<comment type="caution">
    <text evidence="5">The sequence shown here is derived from an EMBL/GenBank/DDBJ whole genome shotgun (WGS) entry which is preliminary data.</text>
</comment>
<proteinExistence type="predicted"/>
<dbReference type="Gene3D" id="2.60.120.200">
    <property type="match status" value="1"/>
</dbReference>
<dbReference type="InterPro" id="IPR013320">
    <property type="entry name" value="ConA-like_dom_sf"/>
</dbReference>
<protein>
    <recommendedName>
        <fullName evidence="2">Galectin</fullName>
    </recommendedName>
</protein>
<keyword evidence="6" id="KW-1185">Reference proteome</keyword>
<name>A0AAV4GXE2_9GAST</name>
<dbReference type="Pfam" id="PF00337">
    <property type="entry name" value="Gal-bind_lectin"/>
    <property type="match status" value="1"/>
</dbReference>
<feature type="signal peptide" evidence="3">
    <location>
        <begin position="1"/>
        <end position="23"/>
    </location>
</feature>
<dbReference type="Proteomes" id="UP000762676">
    <property type="component" value="Unassembled WGS sequence"/>
</dbReference>
<feature type="chain" id="PRO_5043696973" description="Galectin" evidence="3">
    <location>
        <begin position="24"/>
        <end position="252"/>
    </location>
</feature>
<dbReference type="InterPro" id="IPR001079">
    <property type="entry name" value="Galectin_CRD"/>
</dbReference>
<reference evidence="5 6" key="1">
    <citation type="journal article" date="2021" name="Elife">
        <title>Chloroplast acquisition without the gene transfer in kleptoplastic sea slugs, Plakobranchus ocellatus.</title>
        <authorList>
            <person name="Maeda T."/>
            <person name="Takahashi S."/>
            <person name="Yoshida T."/>
            <person name="Shimamura S."/>
            <person name="Takaki Y."/>
            <person name="Nagai Y."/>
            <person name="Toyoda A."/>
            <person name="Suzuki Y."/>
            <person name="Arimoto A."/>
            <person name="Ishii H."/>
            <person name="Satoh N."/>
            <person name="Nishiyama T."/>
            <person name="Hasebe M."/>
            <person name="Maruyama T."/>
            <person name="Minagawa J."/>
            <person name="Obokata J."/>
            <person name="Shigenobu S."/>
        </authorList>
    </citation>
    <scope>NUCLEOTIDE SEQUENCE [LARGE SCALE GENOMIC DNA]</scope>
</reference>
<evidence type="ECO:0000259" key="4">
    <source>
        <dbReference type="PROSITE" id="PS51304"/>
    </source>
</evidence>
<dbReference type="SMART" id="SM00908">
    <property type="entry name" value="Gal-bind_lectin"/>
    <property type="match status" value="1"/>
</dbReference>
<organism evidence="5 6">
    <name type="scientific">Elysia marginata</name>
    <dbReference type="NCBI Taxonomy" id="1093978"/>
    <lineage>
        <taxon>Eukaryota</taxon>
        <taxon>Metazoa</taxon>
        <taxon>Spiralia</taxon>
        <taxon>Lophotrochozoa</taxon>
        <taxon>Mollusca</taxon>
        <taxon>Gastropoda</taxon>
        <taxon>Heterobranchia</taxon>
        <taxon>Euthyneura</taxon>
        <taxon>Panpulmonata</taxon>
        <taxon>Sacoglossa</taxon>
        <taxon>Placobranchoidea</taxon>
        <taxon>Plakobranchidae</taxon>
        <taxon>Elysia</taxon>
    </lineage>
</organism>
<evidence type="ECO:0000313" key="6">
    <source>
        <dbReference type="Proteomes" id="UP000762676"/>
    </source>
</evidence>
<evidence type="ECO:0000313" key="5">
    <source>
        <dbReference type="EMBL" id="GFR89776.1"/>
    </source>
</evidence>
<dbReference type="GO" id="GO:0030246">
    <property type="term" value="F:carbohydrate binding"/>
    <property type="evidence" value="ECO:0007669"/>
    <property type="project" value="UniProtKB-UniRule"/>
</dbReference>
<keyword evidence="1 2" id="KW-0430">Lectin</keyword>
<dbReference type="SUPFAM" id="SSF49899">
    <property type="entry name" value="Concanavalin A-like lectins/glucanases"/>
    <property type="match status" value="1"/>
</dbReference>
<gene>
    <name evidence="5" type="ORF">ElyMa_002550900</name>
</gene>
<dbReference type="EMBL" id="BMAT01005248">
    <property type="protein sequence ID" value="GFR89776.1"/>
    <property type="molecule type" value="Genomic_DNA"/>
</dbReference>
<evidence type="ECO:0000256" key="2">
    <source>
        <dbReference type="RuleBase" id="RU102079"/>
    </source>
</evidence>
<keyword evidence="3" id="KW-0732">Signal</keyword>
<accession>A0AAV4GXE2</accession>
<feature type="domain" description="Galectin" evidence="4">
    <location>
        <begin position="121"/>
        <end position="251"/>
    </location>
</feature>